<dbReference type="InterPro" id="IPR002821">
    <property type="entry name" value="Hydantoinase_A"/>
</dbReference>
<protein>
    <submittedName>
        <fullName evidence="6">Hydantoinase B/oxoprolinase family protein</fullName>
    </submittedName>
</protein>
<gene>
    <name evidence="6" type="ORF">OMP39_13325</name>
</gene>
<dbReference type="InterPro" id="IPR003692">
    <property type="entry name" value="Hydantoinase_B"/>
</dbReference>
<feature type="domain" description="Hydantoinase/oxoprolinase N-terminal" evidence="4">
    <location>
        <begin position="10"/>
        <end position="188"/>
    </location>
</feature>
<dbReference type="InterPro" id="IPR045079">
    <property type="entry name" value="Oxoprolinase-like"/>
</dbReference>
<evidence type="ECO:0000313" key="6">
    <source>
        <dbReference type="EMBL" id="UZD54625.1"/>
    </source>
</evidence>
<name>A0ABY6MRI4_9BURK</name>
<evidence type="ECO:0000259" key="4">
    <source>
        <dbReference type="Pfam" id="PF05378"/>
    </source>
</evidence>
<dbReference type="Pfam" id="PF05378">
    <property type="entry name" value="Hydant_A_N"/>
    <property type="match status" value="1"/>
</dbReference>
<proteinExistence type="inferred from homology"/>
<dbReference type="Pfam" id="PF01968">
    <property type="entry name" value="Hydantoinase_A"/>
    <property type="match status" value="1"/>
</dbReference>
<reference evidence="6" key="1">
    <citation type="submission" date="2022-10" db="EMBL/GenBank/DDBJ databases">
        <title>Complete genome sequence of Schlegelella aquatica LMG 23380.</title>
        <authorList>
            <person name="Musilova J."/>
            <person name="Kourilova X."/>
            <person name="Bezdicek M."/>
            <person name="Hermankova K."/>
            <person name="Obruca S."/>
            <person name="Sedlar K."/>
        </authorList>
    </citation>
    <scope>NUCLEOTIDE SEQUENCE</scope>
    <source>
        <strain evidence="6">LMG 23380</strain>
    </source>
</reference>
<evidence type="ECO:0000313" key="7">
    <source>
        <dbReference type="Proteomes" id="UP001163266"/>
    </source>
</evidence>
<comment type="similarity">
    <text evidence="1">Belongs to the oxoprolinase family.</text>
</comment>
<evidence type="ECO:0000259" key="2">
    <source>
        <dbReference type="Pfam" id="PF01968"/>
    </source>
</evidence>
<feature type="domain" description="Hydantoinase B/oxoprolinase" evidence="3">
    <location>
        <begin position="693"/>
        <end position="1213"/>
    </location>
</feature>
<dbReference type="Pfam" id="PF02538">
    <property type="entry name" value="Hydantoinase_B"/>
    <property type="match status" value="1"/>
</dbReference>
<feature type="domain" description="Acetophenone carboxylase-like C-terminal" evidence="5">
    <location>
        <begin position="515"/>
        <end position="668"/>
    </location>
</feature>
<dbReference type="PANTHER" id="PTHR11365:SF23">
    <property type="entry name" value="HYPOTHETICAL 5-OXOPROLINASE (EUROFUNG)-RELATED"/>
    <property type="match status" value="1"/>
</dbReference>
<dbReference type="PANTHER" id="PTHR11365">
    <property type="entry name" value="5-OXOPROLINASE RELATED"/>
    <property type="match status" value="1"/>
</dbReference>
<organism evidence="6 7">
    <name type="scientific">Caldimonas aquatica</name>
    <dbReference type="NCBI Taxonomy" id="376175"/>
    <lineage>
        <taxon>Bacteria</taxon>
        <taxon>Pseudomonadati</taxon>
        <taxon>Pseudomonadota</taxon>
        <taxon>Betaproteobacteria</taxon>
        <taxon>Burkholderiales</taxon>
        <taxon>Sphaerotilaceae</taxon>
        <taxon>Caldimonas</taxon>
    </lineage>
</organism>
<evidence type="ECO:0000256" key="1">
    <source>
        <dbReference type="ARBA" id="ARBA00010403"/>
    </source>
</evidence>
<evidence type="ECO:0000259" key="5">
    <source>
        <dbReference type="Pfam" id="PF19278"/>
    </source>
</evidence>
<dbReference type="Proteomes" id="UP001163266">
    <property type="component" value="Chromosome"/>
</dbReference>
<keyword evidence="7" id="KW-1185">Reference proteome</keyword>
<accession>A0ABY6MRI4</accession>
<feature type="domain" description="Hydantoinase A/oxoprolinase" evidence="2">
    <location>
        <begin position="208"/>
        <end position="495"/>
    </location>
</feature>
<sequence length="1217" mass="131230">MTLALARWQFWIDRGGTFTDIVGKRPDGTLVTAKLLSDNPEQYRDAAVAGIRQLLGLAPGEPITPEQVECVKMGTTVATNALLERKGDRTVLVTTRGFRDALRIAYQNRPRLFDRHIVLPELLYERVIEADERIGAHGEVVRPLALEPLREALAAAHAEGIRACAIVFMHGYRYTRHERQVAALARELGYTQISASHEVSPLMKFVSRGDTTVVDAYLSPILRRYVEQVAAEMPGVPLYFMQSSGGLTAAEQFQGKDAILSGPAGGIVGMVRTALAGGHDKVIGFDMGGTSTDVSHFAGEFERAFETQVAGVRMRAPMMSIHTVAAGGGSILQFDGARLRVGPESAGANPGPACYRRGGPLTTTDANVMLGKIQPEYFPRVFGPHADEPLDREVVERKFRAMAEEVSRKSGRAVSPEALAQGFLEIAVANMANAVKKISVARGYDVTQYTLQCFGGAGGQHACLVADALGMTRVFVHPLAGVLSAYGMGLADQIAMREASVERRLDDEGLAAARAAMAGIETEARREIEAQGFGADAVVVHRRLHVRYEGTDTALAVPAGEVEDVRNAFEAAYRLRFAFLMPDKPLVIESVSVEAVGPGEALREAEHTAQEHRPQAHATVRMYSDGAWRDAALYRREELVHGAVIDGPSIIAERNATTVIEPGWRARLTALDHLVIERVQPRRAQQAVGTQADPVMLEVFNNLFMNIAEQMGLRLQNTAYSVNIKERLDFSCALFDQEGNLIANAPHMPVHLGSMSESIKTVIARNADMRPGDVYVLNDPYHGGTHLPDVTVVTPVWDEARSEVLFYVASRGHHADIGGITPGSMPPFSATIEEEGVLLDNVKLVEGGRLREEALMALLRSGPYPARNPQQNLADLRAQIAANEKGVQELHAMVRQFGLATVQAYMKHVQDNAEESVRMAIARLDPALSRDGRFSLPLDNGAKIEVAVRIDREQRSAVVDFTGTSAQLPDNFNAPKAVTMAAVLYVFRTLVDDEIPLNAGCLKPIEVIVPEGSMLNPRPPAAVVAGNVEVSTCVTNALYGALGVLAGSQPTMNNFTFGNERYQYYETIAGGSGAGVEIGRDGQGRGFDGTSVVQTHMTNSRLTDPEVLEFRYPVRLERFEIRAGSGGAGRWRGGDGATRVVRFLEPMTASILSNGRRHPAFGLAGGAPGAPGRNHVLRADGSREDLGHIGSVPMAAGDCFVVETPGGGGYGAPAPGA</sequence>
<dbReference type="InterPro" id="IPR049517">
    <property type="entry name" value="ACX-like_C"/>
</dbReference>
<dbReference type="Pfam" id="PF19278">
    <property type="entry name" value="Hydant_A_C"/>
    <property type="match status" value="1"/>
</dbReference>
<dbReference type="InterPro" id="IPR008040">
    <property type="entry name" value="Hydant_A_N"/>
</dbReference>
<evidence type="ECO:0000259" key="3">
    <source>
        <dbReference type="Pfam" id="PF02538"/>
    </source>
</evidence>
<dbReference type="EMBL" id="CP110257">
    <property type="protein sequence ID" value="UZD54625.1"/>
    <property type="molecule type" value="Genomic_DNA"/>
</dbReference>
<dbReference type="RefSeq" id="WP_264892222.1">
    <property type="nucleotide sequence ID" value="NZ_CP110257.1"/>
</dbReference>